<evidence type="ECO:0000259" key="2">
    <source>
        <dbReference type="Pfam" id="PF11929"/>
    </source>
</evidence>
<keyword evidence="1" id="KW-0040">ANK repeat</keyword>
<keyword evidence="4" id="KW-1185">Reference proteome</keyword>
<evidence type="ECO:0000256" key="1">
    <source>
        <dbReference type="PROSITE-ProRule" id="PRU00023"/>
    </source>
</evidence>
<dbReference type="Gene3D" id="1.25.40.20">
    <property type="entry name" value="Ankyrin repeat-containing domain"/>
    <property type="match status" value="2"/>
</dbReference>
<dbReference type="KEGG" id="tva:4749387"/>
<dbReference type="EMBL" id="DS114017">
    <property type="protein sequence ID" value="EAX91686.1"/>
    <property type="molecule type" value="Genomic_DNA"/>
</dbReference>
<feature type="domain" description="DUF3447" evidence="2">
    <location>
        <begin position="195"/>
        <end position="270"/>
    </location>
</feature>
<dbReference type="Proteomes" id="UP000001542">
    <property type="component" value="Unassembled WGS sequence"/>
</dbReference>
<feature type="repeat" description="ANK" evidence="1">
    <location>
        <begin position="440"/>
        <end position="472"/>
    </location>
</feature>
<dbReference type="PANTHER" id="PTHR24182:SF13">
    <property type="entry name" value="LD18443P"/>
    <property type="match status" value="1"/>
</dbReference>
<dbReference type="PANTHER" id="PTHR24182">
    <property type="entry name" value="ANKYRIN REPEAT AND SOCS BOX CONTAINING 4"/>
    <property type="match status" value="1"/>
</dbReference>
<feature type="repeat" description="ANK" evidence="1">
    <location>
        <begin position="308"/>
        <end position="340"/>
    </location>
</feature>
<proteinExistence type="predicted"/>
<feature type="repeat" description="ANK" evidence="1">
    <location>
        <begin position="539"/>
        <end position="571"/>
    </location>
</feature>
<name>A2FTS9_TRIV3</name>
<dbReference type="VEuPathDB" id="TrichDB:TVAGG3_0060630"/>
<dbReference type="AlphaFoldDB" id="A2FTS9"/>
<dbReference type="VEuPathDB" id="TrichDB:TVAG_092720"/>
<dbReference type="OrthoDB" id="194358at2759"/>
<gene>
    <name evidence="3" type="ORF">TVAG_092720</name>
</gene>
<dbReference type="InParanoid" id="A2FTS9"/>
<dbReference type="RefSeq" id="XP_001304616.1">
    <property type="nucleotide sequence ID" value="XM_001304615.1"/>
</dbReference>
<dbReference type="Pfam" id="PF00023">
    <property type="entry name" value="Ank"/>
    <property type="match status" value="2"/>
</dbReference>
<dbReference type="InterPro" id="IPR020683">
    <property type="entry name" value="DUF3447"/>
</dbReference>
<reference evidence="3" key="2">
    <citation type="journal article" date="2007" name="Science">
        <title>Draft genome sequence of the sexually transmitted pathogen Trichomonas vaginalis.</title>
        <authorList>
            <person name="Carlton J.M."/>
            <person name="Hirt R.P."/>
            <person name="Silva J.C."/>
            <person name="Delcher A.L."/>
            <person name="Schatz M."/>
            <person name="Zhao Q."/>
            <person name="Wortman J.R."/>
            <person name="Bidwell S.L."/>
            <person name="Alsmark U.C.M."/>
            <person name="Besteiro S."/>
            <person name="Sicheritz-Ponten T."/>
            <person name="Noel C.J."/>
            <person name="Dacks J.B."/>
            <person name="Foster P.G."/>
            <person name="Simillion C."/>
            <person name="Van de Peer Y."/>
            <person name="Miranda-Saavedra D."/>
            <person name="Barton G.J."/>
            <person name="Westrop G.D."/>
            <person name="Mueller S."/>
            <person name="Dessi D."/>
            <person name="Fiori P.L."/>
            <person name="Ren Q."/>
            <person name="Paulsen I."/>
            <person name="Zhang H."/>
            <person name="Bastida-Corcuera F.D."/>
            <person name="Simoes-Barbosa A."/>
            <person name="Brown M.T."/>
            <person name="Hayes R.D."/>
            <person name="Mukherjee M."/>
            <person name="Okumura C.Y."/>
            <person name="Schneider R."/>
            <person name="Smith A.J."/>
            <person name="Vanacova S."/>
            <person name="Villalvazo M."/>
            <person name="Haas B.J."/>
            <person name="Pertea M."/>
            <person name="Feldblyum T.V."/>
            <person name="Utterback T.R."/>
            <person name="Shu C.L."/>
            <person name="Osoegawa K."/>
            <person name="de Jong P.J."/>
            <person name="Hrdy I."/>
            <person name="Horvathova L."/>
            <person name="Zubacova Z."/>
            <person name="Dolezal P."/>
            <person name="Malik S.B."/>
            <person name="Logsdon J.M. Jr."/>
            <person name="Henze K."/>
            <person name="Gupta A."/>
            <person name="Wang C.C."/>
            <person name="Dunne R.L."/>
            <person name="Upcroft J.A."/>
            <person name="Upcroft P."/>
            <person name="White O."/>
            <person name="Salzberg S.L."/>
            <person name="Tang P."/>
            <person name="Chiu C.-H."/>
            <person name="Lee Y.-S."/>
            <person name="Embley T.M."/>
            <person name="Coombs G.H."/>
            <person name="Mottram J.C."/>
            <person name="Tachezy J."/>
            <person name="Fraser-Liggett C.M."/>
            <person name="Johnson P.J."/>
        </authorList>
    </citation>
    <scope>NUCLEOTIDE SEQUENCE [LARGE SCALE GENOMIC DNA]</scope>
    <source>
        <strain evidence="3">G3</strain>
    </source>
</reference>
<dbReference type="SUPFAM" id="SSF48403">
    <property type="entry name" value="Ankyrin repeat"/>
    <property type="match status" value="2"/>
</dbReference>
<dbReference type="STRING" id="5722.A2FTS9"/>
<feature type="repeat" description="ANK" evidence="1">
    <location>
        <begin position="605"/>
        <end position="637"/>
    </location>
</feature>
<dbReference type="SMART" id="SM00248">
    <property type="entry name" value="ANK"/>
    <property type="match status" value="13"/>
</dbReference>
<feature type="repeat" description="ANK" evidence="1">
    <location>
        <begin position="374"/>
        <end position="406"/>
    </location>
</feature>
<protein>
    <submittedName>
        <fullName evidence="3">Ankyrin repeat protein, putative</fullName>
    </submittedName>
</protein>
<feature type="repeat" description="ANK" evidence="1">
    <location>
        <begin position="638"/>
        <end position="671"/>
    </location>
</feature>
<dbReference type="PROSITE" id="PS50088">
    <property type="entry name" value="ANK_REPEAT"/>
    <property type="match status" value="11"/>
</dbReference>
<sequence length="698" mass="78528">MNRELVDKLIQSYSDYDKLVSGLYRLNTIDENEITKIYEDIKKILIESKINSPSQVIILLETAATYNNRYLRSYWNICKKIFEEFHPSFINVSATFDYFFYKEYQIVFRESHRKKFKEFESKGYSLDLHGENSIYRAIMNNDLQSLIPLTEMDGFNIDQTLKCEFYPKTKEGSSFLELCCYHGSADCFKYFRSKFNSEITEQCLRFSFLGGNSVIMIECLKYIVPDEKCMDYAIISHNIDFVTYLMNVKELGIYHYMCGFHRNIHLFFMCLSQEKNLQRSLVCSIYFNILPLCQLLISNGANIAEQVDGLSALHIAAENNCKEITEFIIKNGVDVNVKNSVNATPLHFAAYYNSIDAAEILIANGADIEVRDVDGKTPLHVAAENNSAETLLLLIDHGANINVKDVLEQTALLYAAQNYSIDSAKILLEHKADINIQDSNGSAAIHYASYSDSTEMLSLLLSNGADINLKDNNGMTPLTYAIPANKKDVFEFLVSHGADIKTKYVDGGTILHHVARVNSLEIAEFLISQGADFNEVDNSGESILHIAAFSNSLEMTKYIISLGVDINSRNINKETPLHYATKSDSKEVMEFLITNGADLNAQDIDGRTPLHYAVLRNNSTTLELLISHGATIDSKDNNGQTALHNAAYDGRSIQIVQILVSHGIDINAKDKNQETALQIARNNENTQMAAFLVAKGAK</sequence>
<dbReference type="Pfam" id="PF13637">
    <property type="entry name" value="Ank_4"/>
    <property type="match status" value="2"/>
</dbReference>
<feature type="repeat" description="ANK" evidence="1">
    <location>
        <begin position="407"/>
        <end position="439"/>
    </location>
</feature>
<dbReference type="PRINTS" id="PR01415">
    <property type="entry name" value="ANKYRIN"/>
</dbReference>
<feature type="repeat" description="ANK" evidence="1">
    <location>
        <begin position="341"/>
        <end position="373"/>
    </location>
</feature>
<reference evidence="3" key="1">
    <citation type="submission" date="2006-10" db="EMBL/GenBank/DDBJ databases">
        <authorList>
            <person name="Amadeo P."/>
            <person name="Zhao Q."/>
            <person name="Wortman J."/>
            <person name="Fraser-Liggett C."/>
            <person name="Carlton J."/>
        </authorList>
    </citation>
    <scope>NUCLEOTIDE SEQUENCE</scope>
    <source>
        <strain evidence="3">G3</strain>
    </source>
</reference>
<evidence type="ECO:0000313" key="3">
    <source>
        <dbReference type="EMBL" id="EAX91686.1"/>
    </source>
</evidence>
<organism evidence="3 4">
    <name type="scientific">Trichomonas vaginalis (strain ATCC PRA-98 / G3)</name>
    <dbReference type="NCBI Taxonomy" id="412133"/>
    <lineage>
        <taxon>Eukaryota</taxon>
        <taxon>Metamonada</taxon>
        <taxon>Parabasalia</taxon>
        <taxon>Trichomonadida</taxon>
        <taxon>Trichomonadidae</taxon>
        <taxon>Trichomonas</taxon>
    </lineage>
</organism>
<dbReference type="InterPro" id="IPR002110">
    <property type="entry name" value="Ankyrin_rpt"/>
</dbReference>
<feature type="repeat" description="ANK" evidence="1">
    <location>
        <begin position="506"/>
        <end position="538"/>
    </location>
</feature>
<dbReference type="Pfam" id="PF12796">
    <property type="entry name" value="Ank_2"/>
    <property type="match status" value="2"/>
</dbReference>
<feature type="repeat" description="ANK" evidence="1">
    <location>
        <begin position="572"/>
        <end position="604"/>
    </location>
</feature>
<accession>A2FTS9</accession>
<feature type="repeat" description="ANK" evidence="1">
    <location>
        <begin position="473"/>
        <end position="505"/>
    </location>
</feature>
<dbReference type="eggNOG" id="KOG4177">
    <property type="taxonomic scope" value="Eukaryota"/>
</dbReference>
<evidence type="ECO:0000313" key="4">
    <source>
        <dbReference type="Proteomes" id="UP000001542"/>
    </source>
</evidence>
<dbReference type="InterPro" id="IPR036770">
    <property type="entry name" value="Ankyrin_rpt-contain_sf"/>
</dbReference>
<dbReference type="Pfam" id="PF11929">
    <property type="entry name" value="DUF3447"/>
    <property type="match status" value="1"/>
</dbReference>
<dbReference type="PROSITE" id="PS50297">
    <property type="entry name" value="ANK_REP_REGION"/>
    <property type="match status" value="10"/>
</dbReference>
<dbReference type="SMR" id="A2FTS9"/>